<protein>
    <submittedName>
        <fullName evidence="2">Uncharacterized protein</fullName>
    </submittedName>
</protein>
<name>A0A2G9QB06_AQUCT</name>
<feature type="region of interest" description="Disordered" evidence="1">
    <location>
        <begin position="1"/>
        <end position="30"/>
    </location>
</feature>
<evidence type="ECO:0000256" key="1">
    <source>
        <dbReference type="SAM" id="MobiDB-lite"/>
    </source>
</evidence>
<dbReference type="Proteomes" id="UP000228934">
    <property type="component" value="Unassembled WGS sequence"/>
</dbReference>
<proteinExistence type="predicted"/>
<reference evidence="3" key="1">
    <citation type="journal article" date="2017" name="Nat. Commun.">
        <title>The North American bullfrog draft genome provides insight into hormonal regulation of long noncoding RNA.</title>
        <authorList>
            <person name="Hammond S.A."/>
            <person name="Warren R.L."/>
            <person name="Vandervalk B.P."/>
            <person name="Kucuk E."/>
            <person name="Khan H."/>
            <person name="Gibb E.A."/>
            <person name="Pandoh P."/>
            <person name="Kirk H."/>
            <person name="Zhao Y."/>
            <person name="Jones M."/>
            <person name="Mungall A.J."/>
            <person name="Coope R."/>
            <person name="Pleasance S."/>
            <person name="Moore R.A."/>
            <person name="Holt R.A."/>
            <person name="Round J.M."/>
            <person name="Ohora S."/>
            <person name="Walle B.V."/>
            <person name="Veldhoen N."/>
            <person name="Helbing C.C."/>
            <person name="Birol I."/>
        </authorList>
    </citation>
    <scope>NUCLEOTIDE SEQUENCE [LARGE SCALE GENOMIC DNA]</scope>
</reference>
<evidence type="ECO:0000313" key="3">
    <source>
        <dbReference type="Proteomes" id="UP000228934"/>
    </source>
</evidence>
<organism evidence="2 3">
    <name type="scientific">Aquarana catesbeiana</name>
    <name type="common">American bullfrog</name>
    <name type="synonym">Rana catesbeiana</name>
    <dbReference type="NCBI Taxonomy" id="8400"/>
    <lineage>
        <taxon>Eukaryota</taxon>
        <taxon>Metazoa</taxon>
        <taxon>Chordata</taxon>
        <taxon>Craniata</taxon>
        <taxon>Vertebrata</taxon>
        <taxon>Euteleostomi</taxon>
        <taxon>Amphibia</taxon>
        <taxon>Batrachia</taxon>
        <taxon>Anura</taxon>
        <taxon>Neobatrachia</taxon>
        <taxon>Ranoidea</taxon>
        <taxon>Ranidae</taxon>
        <taxon>Aquarana</taxon>
    </lineage>
</organism>
<accession>A0A2G9QB06</accession>
<gene>
    <name evidence="2" type="ORF">AB205_0045670</name>
</gene>
<dbReference type="EMBL" id="KZ060388">
    <property type="protein sequence ID" value="PIO12371.1"/>
    <property type="molecule type" value="Genomic_DNA"/>
</dbReference>
<feature type="compositionally biased region" description="Basic and acidic residues" evidence="1">
    <location>
        <begin position="1"/>
        <end position="11"/>
    </location>
</feature>
<evidence type="ECO:0000313" key="2">
    <source>
        <dbReference type="EMBL" id="PIO12371.1"/>
    </source>
</evidence>
<dbReference type="AlphaFoldDB" id="A0A2G9QB06"/>
<feature type="compositionally biased region" description="Basic residues" evidence="1">
    <location>
        <begin position="12"/>
        <end position="23"/>
    </location>
</feature>
<keyword evidence="3" id="KW-1185">Reference proteome</keyword>
<sequence>MGLKDLEDTTHPRRPQTPHLRKKGKEEEGDVVEIVTTTGDRDAVDPGHSTSESAQILIREIMVCNKDLENIPEKHK</sequence>